<dbReference type="EMBL" id="FMWO01000045">
    <property type="protein sequence ID" value="SCZ85447.1"/>
    <property type="molecule type" value="Genomic_DNA"/>
</dbReference>
<dbReference type="GO" id="GO:0005507">
    <property type="term" value="F:copper ion binding"/>
    <property type="evidence" value="ECO:0007669"/>
    <property type="project" value="InterPro"/>
</dbReference>
<dbReference type="STRING" id="51642.NSMM_380069"/>
<dbReference type="InterPro" id="IPR008972">
    <property type="entry name" value="Cupredoxin"/>
</dbReference>
<reference evidence="4 5" key="1">
    <citation type="submission" date="2016-10" db="EMBL/GenBank/DDBJ databases">
        <authorList>
            <person name="de Groot N.N."/>
        </authorList>
    </citation>
    <scope>NUCLEOTIDE SEQUENCE [LARGE SCALE GENOMIC DNA]</scope>
    <source>
        <strain evidence="4">1</strain>
    </source>
</reference>
<evidence type="ECO:0000256" key="3">
    <source>
        <dbReference type="SAM" id="SignalP"/>
    </source>
</evidence>
<evidence type="ECO:0000256" key="2">
    <source>
        <dbReference type="SAM" id="MobiDB-lite"/>
    </source>
</evidence>
<feature type="signal peptide" evidence="3">
    <location>
        <begin position="1"/>
        <end position="21"/>
    </location>
</feature>
<dbReference type="InterPro" id="IPR002355">
    <property type="entry name" value="Cu_oxidase_Cu_BS"/>
</dbReference>
<dbReference type="Proteomes" id="UP000198729">
    <property type="component" value="Unassembled WGS sequence"/>
</dbReference>
<dbReference type="PROSITE" id="PS00080">
    <property type="entry name" value="MULTICOPPER_OXIDASE2"/>
    <property type="match status" value="1"/>
</dbReference>
<proteinExistence type="predicted"/>
<protein>
    <submittedName>
        <fullName evidence="4">Putative multicopper oxidase</fullName>
    </submittedName>
</protein>
<evidence type="ECO:0000256" key="1">
    <source>
        <dbReference type="ARBA" id="ARBA00022723"/>
    </source>
</evidence>
<organism evidence="4 5">
    <name type="scientific">Nitrosomonas mobilis</name>
    <dbReference type="NCBI Taxonomy" id="51642"/>
    <lineage>
        <taxon>Bacteria</taxon>
        <taxon>Pseudomonadati</taxon>
        <taxon>Pseudomonadota</taxon>
        <taxon>Betaproteobacteria</taxon>
        <taxon>Nitrosomonadales</taxon>
        <taxon>Nitrosomonadaceae</taxon>
        <taxon>Nitrosomonas</taxon>
    </lineage>
</organism>
<gene>
    <name evidence="4" type="primary">mnxG</name>
    <name evidence="4" type="ORF">NSMM_380069</name>
</gene>
<name>A0A1G5SEP5_9PROT</name>
<keyword evidence="3" id="KW-0732">Signal</keyword>
<dbReference type="SUPFAM" id="SSF49503">
    <property type="entry name" value="Cupredoxins"/>
    <property type="match status" value="3"/>
</dbReference>
<feature type="chain" id="PRO_5011505991" evidence="3">
    <location>
        <begin position="22"/>
        <end position="1803"/>
    </location>
</feature>
<feature type="region of interest" description="Disordered" evidence="2">
    <location>
        <begin position="1127"/>
        <end position="1149"/>
    </location>
</feature>
<dbReference type="Gene3D" id="2.60.40.420">
    <property type="entry name" value="Cupredoxins - blue copper proteins"/>
    <property type="match status" value="4"/>
</dbReference>
<accession>A0A1G5SEP5</accession>
<keyword evidence="5" id="KW-1185">Reference proteome</keyword>
<evidence type="ECO:0000313" key="4">
    <source>
        <dbReference type="EMBL" id="SCZ85447.1"/>
    </source>
</evidence>
<sequence length="1803" mass="197251">MMNKSYFNYILLALSTCILPACDLLEKNSDAPTSPPARRVLFAEVVALDQPITYNRFGSYNPYGMMYALKRDVVDTDKCSQVGDEEECMPMSAETKPGHVRLRNDKRPRPLVLRANSGDRLEVKFYNMLMPNQPDSSSPDTPIPDTGLGLTYSSIGKTEVEDNVALAAEVEVHPPAIEGDAATTGCGSDHKSVGEKGSDNWPRTRCASITISGVTPIGDAHDPLVTGLQPIPPGATIDYAWQIDLTEDERQRRSTHLFFSHGAPAGGEGDGGSLVHGLFGVLNIEPEGSEWYRSQVDHMALQQAREQSQGDAYLNYQATAADDTPILALLKPLADNRHELVHGDLNAIIVEKTSAEGHDNPAFREFTVVFHDELKTFYADQFKELATEFTLSGIGDGFAINYGASGMGTLLLANRKKIGPAKNCVNCAYEEFFLESWANGDPALLANFADDPSNVHHSYLNDRVEFRNLHAGPKETHVFHLHAHQWLSQQSDTGTYLDSQTVAPQQGFSYPIYYGGSGNRNKTPGDSIFHCHLYPHFAQGMWALWRVHDVLEDGTRRLPDGELGTGTDLVSGISNPESGTPIPAIVPLPKQAMPPTPTYTDVAGENAMPGYPFYIAGKSGQRAPQAPYDVAEAAGLGRHVVTGGTRGVSGLTAAEAAGLSPDELVAHALRTGDFTSHIETADIKVLPEDGTVLEKSAMTFHSQGSHASKTPEGVAADYVVNDKPPVAGAPFADPCTGDAWEFSKKYTRQYKVSAIQTDLVVNKAGWHDPQARINVLDSDVSAFENKQTDKAEPFFFRANSGDCIDFKHTNRTPTELDLDDFQVRTPTDTIGQHIHLVKFDVTASDGSGNGFNYEDGTFAKEELDHLIDAANHPEGSATDVDGAPVTLAKQDGVFQTTTQRWYADPLLTTEQACLDELATIDNNDPDATDKRKAIWNSASCKDRTIRTVFTHDHFGPSSIQQHGFYAALLVEPRDSKFLTRDGTEMPEQAVGSEAMIIHMGDAGGEEDYREFAMAIADFALLYDGSSRPDSGAENFQSAADNLQKQAQAANSAGNAAFAGKITAELKALNSVLPDLNEHYAVLHGKHGRPVDPPMLPEAISKDHHNPYLVNYKHEPVPLRIGCKRLDDDKSKGKCASDSVKQQRDGPRGDMANVFSSRVHGDPATPVFAGYEGEKAQLRLIQGAQEVQHSININGQVWSREIGKDKEDKDTVLVSAQEVGISEHFEMQLGLDTILRGDLFTDYLYNFGSVDDIWNGAWGLIRSVSSYNLDECADTRNMTKCQALFDKLECDGPLNQAGLKTCLSPLAKHRADGSGAEILNVDRESFKEFNKNTEYSCPQDAPTVHYSVAAVDVGDWLGRESKYRERISDPDSLAFVVLERYTPEQVGNGEAEDYVAHSAGARDYATQKLNSLKSYYNDHPLEPLVLRANAGQCVRVALFNMLPEDMQDAPGDALMPKIVPLNVDQTVEQKNAGAGDVKPSSQVSMHAQKVFYTVDQNDGSSVGWNSAVMAPSLQVCDPDDRAVCAPSHYHWYAGTVSLKTCEDNTNEKCMKAQPRELGASNLISLGDVINHPTHGLIGGLIIEPENASYTCIDVAGDEDSERTALHIGCGIRADISYADKQRFREFVVFYRDGLNLHYQGDGKDNSHPIPDCLICDDSYDLGEKGLNYTTEPFWARLGQSPALDSASGRWALPELNGAFFPTDFFLETYKPVATPRFVANAGEEVRFRVLQPSGRARQRAFLVYGHDFPDMLPEFGSPHAPLISVGKAITARIDSAHSGLWQYRDGPSQMWSSGAWGIFEVKEN</sequence>
<dbReference type="OrthoDB" id="345021at2"/>
<keyword evidence="1" id="KW-0479">Metal-binding</keyword>
<evidence type="ECO:0000313" key="5">
    <source>
        <dbReference type="Proteomes" id="UP000198729"/>
    </source>
</evidence>